<feature type="compositionally biased region" description="Low complexity" evidence="1">
    <location>
        <begin position="309"/>
        <end position="322"/>
    </location>
</feature>
<evidence type="ECO:0000256" key="1">
    <source>
        <dbReference type="SAM" id="MobiDB-lite"/>
    </source>
</evidence>
<sequence>MSQITRCPACGTTFKVVADQLRISEGWVRCGQCKEVFDASANLLSGPARPAELLPPMALPGSAPVPVPAPPAARAAAPAPAAVPGPAAAVAQDPAPVSFPAGPDAMPGGAPAAVPAFLSARGASAGAQGEDPGWSLEPLSPMAWRVRAPAAPPRPDPGPAQAPAPASAPAGPHAAAEEAASEPGPAGATPPRPPAASPAPQEPDSGGYELPFAELRDSGWPDDDGQDAEGALSPQGGMPLPGRMEAASVPAPAVQEEEESLDDAAEQAVARELAHEGIDTDTDPVDIATQAMPLPEPAMPAVAPPSPPSVWRSARAPAPSRGAEGGDDDDPDEDGTQASGEPGFMRAARRRAWWRRPAVRIALGLAGVLLLGALLLQVGLQERDRLAAQHPALRPLLQVLCAPLQCRIAPPRRIADVVIDSSSFNKARGDGYLLALTIRSRADYPVAMPALELTLTDAQEQPVLRRVLLPQDLSAPAELPAHGEWGGAWPVNVGAAGNARVAGYRLLAFYP</sequence>
<evidence type="ECO:0000313" key="4">
    <source>
        <dbReference type="EMBL" id="SDP66765.1"/>
    </source>
</evidence>
<evidence type="ECO:0000259" key="3">
    <source>
        <dbReference type="Pfam" id="PF13719"/>
    </source>
</evidence>
<dbReference type="NCBIfam" id="TIGR02098">
    <property type="entry name" value="MJ0042_CXXC"/>
    <property type="match status" value="1"/>
</dbReference>
<feature type="compositionally biased region" description="Low complexity" evidence="1">
    <location>
        <begin position="163"/>
        <end position="187"/>
    </location>
</feature>
<proteinExistence type="predicted"/>
<feature type="compositionally biased region" description="Pro residues" evidence="1">
    <location>
        <begin position="295"/>
        <end position="308"/>
    </location>
</feature>
<feature type="compositionally biased region" description="Pro residues" evidence="1">
    <location>
        <begin position="188"/>
        <end position="201"/>
    </location>
</feature>
<feature type="transmembrane region" description="Helical" evidence="2">
    <location>
        <begin position="358"/>
        <end position="380"/>
    </location>
</feature>
<dbReference type="RefSeq" id="WP_092836145.1">
    <property type="nucleotide sequence ID" value="NZ_FNJL01000020.1"/>
</dbReference>
<organism evidence="4 5">
    <name type="scientific">Paracidovorax cattleyae</name>
    <dbReference type="NCBI Taxonomy" id="80868"/>
    <lineage>
        <taxon>Bacteria</taxon>
        <taxon>Pseudomonadati</taxon>
        <taxon>Pseudomonadota</taxon>
        <taxon>Betaproteobacteria</taxon>
        <taxon>Burkholderiales</taxon>
        <taxon>Comamonadaceae</taxon>
        <taxon>Paracidovorax</taxon>
    </lineage>
</organism>
<evidence type="ECO:0000256" key="2">
    <source>
        <dbReference type="SAM" id="Phobius"/>
    </source>
</evidence>
<feature type="region of interest" description="Disordered" evidence="1">
    <location>
        <begin position="147"/>
        <end position="267"/>
    </location>
</feature>
<feature type="compositionally biased region" description="Acidic residues" evidence="1">
    <location>
        <begin position="255"/>
        <end position="265"/>
    </location>
</feature>
<keyword evidence="2" id="KW-0812">Transmembrane</keyword>
<feature type="compositionally biased region" description="Pro residues" evidence="1">
    <location>
        <begin position="150"/>
        <end position="162"/>
    </location>
</feature>
<dbReference type="InterPro" id="IPR021834">
    <property type="entry name" value="DUF3426"/>
</dbReference>
<dbReference type="Pfam" id="PF11906">
    <property type="entry name" value="DUF3426"/>
    <property type="match status" value="1"/>
</dbReference>
<dbReference type="InterPro" id="IPR011723">
    <property type="entry name" value="Znf/thioredoxin_put"/>
</dbReference>
<keyword evidence="5" id="KW-1185">Reference proteome</keyword>
<dbReference type="EMBL" id="FNJL01000020">
    <property type="protein sequence ID" value="SDP66765.1"/>
    <property type="molecule type" value="Genomic_DNA"/>
</dbReference>
<feature type="region of interest" description="Disordered" evidence="1">
    <location>
        <begin position="295"/>
        <end position="344"/>
    </location>
</feature>
<name>A0A1H0UL31_9BURK</name>
<reference evidence="5" key="1">
    <citation type="submission" date="2016-10" db="EMBL/GenBank/DDBJ databases">
        <authorList>
            <person name="Varghese N."/>
            <person name="Submissions S."/>
        </authorList>
    </citation>
    <scope>NUCLEOTIDE SEQUENCE [LARGE SCALE GENOMIC DNA]</scope>
    <source>
        <strain evidence="5">DSM 17101</strain>
    </source>
</reference>
<evidence type="ECO:0000313" key="5">
    <source>
        <dbReference type="Proteomes" id="UP000199317"/>
    </source>
</evidence>
<accession>A0A1H0UL31</accession>
<dbReference type="OrthoDB" id="5294582at2"/>
<dbReference type="AlphaFoldDB" id="A0A1H0UL31"/>
<keyword evidence="2" id="KW-1133">Transmembrane helix</keyword>
<keyword evidence="2" id="KW-0472">Membrane</keyword>
<dbReference type="Proteomes" id="UP000199317">
    <property type="component" value="Unassembled WGS sequence"/>
</dbReference>
<protein>
    <submittedName>
        <fullName evidence="4">MJ0042 family finger-like domain-containing protein</fullName>
    </submittedName>
</protein>
<dbReference type="Pfam" id="PF13719">
    <property type="entry name" value="Zn_ribbon_5"/>
    <property type="match status" value="1"/>
</dbReference>
<feature type="domain" description="Zinc finger/thioredoxin putative" evidence="3">
    <location>
        <begin position="4"/>
        <end position="39"/>
    </location>
</feature>
<feature type="compositionally biased region" description="Acidic residues" evidence="1">
    <location>
        <begin position="325"/>
        <end position="335"/>
    </location>
</feature>
<gene>
    <name evidence="4" type="ORF">SAMN04489708_12074</name>
</gene>